<reference evidence="2 3" key="1">
    <citation type="submission" date="2024-08" db="EMBL/GenBank/DDBJ databases">
        <title>Genome sequence of Streptomyces aureus CACIA-1.46HGO.</title>
        <authorList>
            <person name="Evangelista-Martinez Z."/>
        </authorList>
    </citation>
    <scope>NUCLEOTIDE SEQUENCE [LARGE SCALE GENOMIC DNA]</scope>
    <source>
        <strain evidence="2 3">CACIA-1.46HGO</strain>
    </source>
</reference>
<comment type="caution">
    <text evidence="2">The sequence shown here is derived from an EMBL/GenBank/DDBJ whole genome shotgun (WGS) entry which is preliminary data.</text>
</comment>
<protein>
    <submittedName>
        <fullName evidence="2">Uncharacterized protein</fullName>
    </submittedName>
</protein>
<evidence type="ECO:0000256" key="1">
    <source>
        <dbReference type="SAM" id="MobiDB-lite"/>
    </source>
</evidence>
<keyword evidence="3" id="KW-1185">Reference proteome</keyword>
<organism evidence="2 3">
    <name type="scientific">Streptomyces aureus</name>
    <dbReference type="NCBI Taxonomy" id="193461"/>
    <lineage>
        <taxon>Bacteria</taxon>
        <taxon>Bacillati</taxon>
        <taxon>Actinomycetota</taxon>
        <taxon>Actinomycetes</taxon>
        <taxon>Kitasatosporales</taxon>
        <taxon>Streptomycetaceae</taxon>
        <taxon>Streptomyces</taxon>
    </lineage>
</organism>
<name>A0ABV4SWZ4_9ACTN</name>
<dbReference type="Proteomes" id="UP001571476">
    <property type="component" value="Unassembled WGS sequence"/>
</dbReference>
<evidence type="ECO:0000313" key="2">
    <source>
        <dbReference type="EMBL" id="MFA3842994.1"/>
    </source>
</evidence>
<gene>
    <name evidence="2" type="ORF">ACEG43_43855</name>
</gene>
<proteinExistence type="predicted"/>
<evidence type="ECO:0000313" key="3">
    <source>
        <dbReference type="Proteomes" id="UP001571476"/>
    </source>
</evidence>
<dbReference type="EMBL" id="JBGOSP010000048">
    <property type="protein sequence ID" value="MFA3842994.1"/>
    <property type="molecule type" value="Genomic_DNA"/>
</dbReference>
<sequence length="70" mass="7386">MATTHRFDGCAKELILTALGLINARISSRPDCPAAVCWPSLKMDAPCGGTSTSTSPWPGAMTGRTPRPVR</sequence>
<accession>A0ABV4SWZ4</accession>
<feature type="region of interest" description="Disordered" evidence="1">
    <location>
        <begin position="48"/>
        <end position="70"/>
    </location>
</feature>